<keyword evidence="1" id="KW-0479">Metal-binding</keyword>
<dbReference type="SUPFAM" id="SSF57850">
    <property type="entry name" value="RING/U-box"/>
    <property type="match status" value="1"/>
</dbReference>
<evidence type="ECO:0000256" key="3">
    <source>
        <dbReference type="ARBA" id="ARBA00022833"/>
    </source>
</evidence>
<reference evidence="8" key="1">
    <citation type="submission" date="2023-07" db="EMBL/GenBank/DDBJ databases">
        <authorList>
            <consortium name="AG Swart"/>
            <person name="Singh M."/>
            <person name="Singh A."/>
            <person name="Seah K."/>
            <person name="Emmerich C."/>
        </authorList>
    </citation>
    <scope>NUCLEOTIDE SEQUENCE</scope>
    <source>
        <strain evidence="8">DP1</strain>
    </source>
</reference>
<dbReference type="InterPro" id="IPR011016">
    <property type="entry name" value="Znf_RING-CH"/>
</dbReference>
<sequence>MGNNPTSPLEEDYNSKFNSSSQLTKAALQHAKDYGYKNIIELKLATWNRESHGLFDYENQNTLKKLIHIIGTSTVFRSKFNEINCYADWGDNSELHKNEYQNTPIMHLLCKNNSYWLYNNNTVEDETPDDDPSDKLWHIVKYYRNNETLDGLGYKLRKGDIIRLGRVRFRVIELNRGKSQSKGDEIPEIKPSEYKKLYSTLENKDEKNHEVKVNNYLKQAGGLTKNFKNSKLIGTNPNILFEEEGMEQVEALSFHKNDKSISSSRKTEKQLICRICLLELTEEEEEDNPAISPCKCSGTMKYIHFECLKTWLSAKCVVQKRSYDNVSYNWRTFDCELCKTEFKGIMNIKGKLIDLIDIERPEEPFIILEGITSNFSKSFHVLGMKDRPFFRIGRGHDSEVRIGDISVSRLHALIKRAENNNFYIEDCKSKFGTLVQVRRPIKLTNQPALFQIGRTICDLRIPKSLTFCNLCCPCFNEISQRSKNGLVTLNGIDYFPKEYLDPEEKEAYIHEIEELSDFFRNIPNPNALERGDHNRPHNESESYSEPPRIDLGRQSLNSDPDNREEGKSLMEDFHDRNRPVVLLSRIVRTPRVDEANFDNAIEEEKEVSNGINLPMINTGSSEEARSDNSYSQDNIKMNEQDEEPTDKILIKSGEKSQSHKKDSSQLKILEKKEHPSAYFDSSINIKQIEASNLAMIKNFSKSVETFKKADKFKGIKNRPNTPEFDSKMEKLNINTRNIESHRELIEELKDTQRDNVLMQESKIEDLKENTNISIREEDENIFGMYGSIDEQNALVNPCFDANSRAATHLQKNSLFQESEPTPLAKKVDKVTWLNKSIKEESRDSLNNFDFNNSEVNGNNEEEKDEFKNSFSQNADLKFPELPSLRLRMTPNEDDNSNKSHDHENLVLEEATPVLNKCATLCQNGDKRKIDLDKLENSNSKDDPSNPIEKKKTIANKLIKKLKSQKLRRRVKGKKRKLKPYATSLLPSHKN</sequence>
<name>A0AAD1XXX0_EUPCR</name>
<comment type="caution">
    <text evidence="8">The sequence shown here is derived from an EMBL/GenBank/DDBJ whole genome shotgun (WGS) entry which is preliminary data.</text>
</comment>
<evidence type="ECO:0000256" key="5">
    <source>
        <dbReference type="SAM" id="MobiDB-lite"/>
    </source>
</evidence>
<feature type="compositionally biased region" description="Basic and acidic residues" evidence="5">
    <location>
        <begin position="645"/>
        <end position="669"/>
    </location>
</feature>
<keyword evidence="2" id="KW-0863">Zinc-finger</keyword>
<feature type="compositionally biased region" description="Basic and acidic residues" evidence="5">
    <location>
        <begin position="529"/>
        <end position="540"/>
    </location>
</feature>
<feature type="region of interest" description="Disordered" evidence="5">
    <location>
        <begin position="881"/>
        <end position="900"/>
    </location>
</feature>
<feature type="region of interest" description="Disordered" evidence="5">
    <location>
        <begin position="848"/>
        <end position="872"/>
    </location>
</feature>
<gene>
    <name evidence="8" type="ORF">ECRASSUSDP1_LOCUS21684</name>
</gene>
<feature type="coiled-coil region" evidence="4">
    <location>
        <begin position="731"/>
        <end position="769"/>
    </location>
</feature>
<feature type="region of interest" description="Disordered" evidence="5">
    <location>
        <begin position="932"/>
        <end position="990"/>
    </location>
</feature>
<evidence type="ECO:0000259" key="7">
    <source>
        <dbReference type="PROSITE" id="PS51292"/>
    </source>
</evidence>
<dbReference type="Pfam" id="PF00498">
    <property type="entry name" value="FHA"/>
    <property type="match status" value="1"/>
</dbReference>
<evidence type="ECO:0000256" key="1">
    <source>
        <dbReference type="ARBA" id="ARBA00022723"/>
    </source>
</evidence>
<dbReference type="PROSITE" id="PS50006">
    <property type="entry name" value="FHA_DOMAIN"/>
    <property type="match status" value="1"/>
</dbReference>
<dbReference type="SMART" id="SM00240">
    <property type="entry name" value="FHA"/>
    <property type="match status" value="1"/>
</dbReference>
<dbReference type="GO" id="GO:0008270">
    <property type="term" value="F:zinc ion binding"/>
    <property type="evidence" value="ECO:0007669"/>
    <property type="project" value="UniProtKB-KW"/>
</dbReference>
<evidence type="ECO:0000313" key="8">
    <source>
        <dbReference type="EMBL" id="CAI2380252.1"/>
    </source>
</evidence>
<feature type="compositionally biased region" description="Polar residues" evidence="5">
    <location>
        <begin position="611"/>
        <end position="637"/>
    </location>
</feature>
<evidence type="ECO:0000256" key="4">
    <source>
        <dbReference type="SAM" id="Coils"/>
    </source>
</evidence>
<keyword evidence="4" id="KW-0175">Coiled coil</keyword>
<dbReference type="Gene3D" id="2.60.200.20">
    <property type="match status" value="1"/>
</dbReference>
<dbReference type="SMART" id="SM00744">
    <property type="entry name" value="RINGv"/>
    <property type="match status" value="1"/>
</dbReference>
<protein>
    <submittedName>
        <fullName evidence="8">Uncharacterized protein</fullName>
    </submittedName>
</protein>
<feature type="domain" description="FHA" evidence="6">
    <location>
        <begin position="390"/>
        <end position="440"/>
    </location>
</feature>
<dbReference type="InterPro" id="IPR000253">
    <property type="entry name" value="FHA_dom"/>
</dbReference>
<feature type="region of interest" description="Disordered" evidence="5">
    <location>
        <begin position="611"/>
        <end position="669"/>
    </location>
</feature>
<evidence type="ECO:0000313" key="9">
    <source>
        <dbReference type="Proteomes" id="UP001295684"/>
    </source>
</evidence>
<dbReference type="PANTHER" id="PTHR46210">
    <property type="entry name" value="FHA DOMAIN-CONTAINING PROTEIN"/>
    <property type="match status" value="1"/>
</dbReference>
<dbReference type="Proteomes" id="UP001295684">
    <property type="component" value="Unassembled WGS sequence"/>
</dbReference>
<dbReference type="EMBL" id="CAMPGE010022194">
    <property type="protein sequence ID" value="CAI2380252.1"/>
    <property type="molecule type" value="Genomic_DNA"/>
</dbReference>
<feature type="compositionally biased region" description="Basic and acidic residues" evidence="5">
    <location>
        <begin position="560"/>
        <end position="572"/>
    </location>
</feature>
<dbReference type="InterPro" id="IPR013083">
    <property type="entry name" value="Znf_RING/FYVE/PHD"/>
</dbReference>
<dbReference type="Pfam" id="PF12906">
    <property type="entry name" value="RINGv"/>
    <property type="match status" value="1"/>
</dbReference>
<feature type="compositionally biased region" description="Basic residues" evidence="5">
    <location>
        <begin position="957"/>
        <end position="978"/>
    </location>
</feature>
<dbReference type="SUPFAM" id="SSF49879">
    <property type="entry name" value="SMAD/FHA domain"/>
    <property type="match status" value="1"/>
</dbReference>
<proteinExistence type="predicted"/>
<dbReference type="PROSITE" id="PS51292">
    <property type="entry name" value="ZF_RING_CH"/>
    <property type="match status" value="1"/>
</dbReference>
<keyword evidence="3" id="KW-0862">Zinc</keyword>
<dbReference type="CDD" id="cd00060">
    <property type="entry name" value="FHA"/>
    <property type="match status" value="1"/>
</dbReference>
<dbReference type="AlphaFoldDB" id="A0AAD1XXX0"/>
<feature type="domain" description="RING-CH-type" evidence="7">
    <location>
        <begin position="265"/>
        <end position="345"/>
    </location>
</feature>
<accession>A0AAD1XXX0</accession>
<dbReference type="CDD" id="cd16495">
    <property type="entry name" value="RING_CH-C4HC3_MARCH"/>
    <property type="match status" value="1"/>
</dbReference>
<keyword evidence="9" id="KW-1185">Reference proteome</keyword>
<organism evidence="8 9">
    <name type="scientific">Euplotes crassus</name>
    <dbReference type="NCBI Taxonomy" id="5936"/>
    <lineage>
        <taxon>Eukaryota</taxon>
        <taxon>Sar</taxon>
        <taxon>Alveolata</taxon>
        <taxon>Ciliophora</taxon>
        <taxon>Intramacronucleata</taxon>
        <taxon>Spirotrichea</taxon>
        <taxon>Hypotrichia</taxon>
        <taxon>Euplotida</taxon>
        <taxon>Euplotidae</taxon>
        <taxon>Moneuplotes</taxon>
    </lineage>
</organism>
<feature type="compositionally biased region" description="Low complexity" evidence="5">
    <location>
        <begin position="848"/>
        <end position="858"/>
    </location>
</feature>
<feature type="region of interest" description="Disordered" evidence="5">
    <location>
        <begin position="523"/>
        <end position="572"/>
    </location>
</feature>
<evidence type="ECO:0000259" key="6">
    <source>
        <dbReference type="PROSITE" id="PS50006"/>
    </source>
</evidence>
<feature type="compositionally biased region" description="Basic and acidic residues" evidence="5">
    <location>
        <begin position="932"/>
        <end position="951"/>
    </location>
</feature>
<dbReference type="Gene3D" id="3.30.40.10">
    <property type="entry name" value="Zinc/RING finger domain, C3HC4 (zinc finger)"/>
    <property type="match status" value="1"/>
</dbReference>
<dbReference type="PANTHER" id="PTHR46210:SF1">
    <property type="entry name" value="FHA DOMAIN-CONTAINING PROTEIN"/>
    <property type="match status" value="1"/>
</dbReference>
<dbReference type="InterPro" id="IPR008984">
    <property type="entry name" value="SMAD_FHA_dom_sf"/>
</dbReference>
<evidence type="ECO:0000256" key="2">
    <source>
        <dbReference type="ARBA" id="ARBA00022771"/>
    </source>
</evidence>